<proteinExistence type="inferred from homology"/>
<dbReference type="CDD" id="cd07999">
    <property type="entry name" value="GH7_CBH_EG"/>
    <property type="match status" value="1"/>
</dbReference>
<comment type="similarity">
    <text evidence="2 9">Belongs to the glycosyl hydrolase 7 (cellulase C) family.</text>
</comment>
<dbReference type="Pfam" id="PF00840">
    <property type="entry name" value="Glyco_hydro_7"/>
    <property type="match status" value="1"/>
</dbReference>
<keyword evidence="13" id="KW-1185">Reference proteome</keyword>
<keyword evidence="7 9" id="KW-0326">Glycosidase</keyword>
<protein>
    <recommendedName>
        <fullName evidence="9">Glucanase</fullName>
        <ecNumber evidence="9">3.2.1.-</ecNumber>
    </recommendedName>
</protein>
<keyword evidence="11" id="KW-0732">Signal</keyword>
<evidence type="ECO:0000256" key="2">
    <source>
        <dbReference type="ARBA" id="ARBA00006044"/>
    </source>
</evidence>
<dbReference type="EC" id="3.2.1.-" evidence="9"/>
<evidence type="ECO:0000256" key="7">
    <source>
        <dbReference type="ARBA" id="ARBA00023295"/>
    </source>
</evidence>
<keyword evidence="8 9" id="KW-0624">Polysaccharide degradation</keyword>
<dbReference type="InterPro" id="IPR001722">
    <property type="entry name" value="Glyco_hydro_7"/>
</dbReference>
<dbReference type="PANTHER" id="PTHR33753:SF1">
    <property type="entry name" value="ENDO-BETA-1,4-GLUCANASE CELB"/>
    <property type="match status" value="1"/>
</dbReference>
<comment type="caution">
    <text evidence="12">The sequence shown here is derived from an EMBL/GenBank/DDBJ whole genome shotgun (WGS) entry which is preliminary data.</text>
</comment>
<feature type="region of interest" description="Disordered" evidence="10">
    <location>
        <begin position="424"/>
        <end position="453"/>
    </location>
</feature>
<dbReference type="SUPFAM" id="SSF49899">
    <property type="entry name" value="Concanavalin A-like lectins/glucanases"/>
    <property type="match status" value="1"/>
</dbReference>
<feature type="compositionally biased region" description="Low complexity" evidence="10">
    <location>
        <begin position="424"/>
        <end position="439"/>
    </location>
</feature>
<dbReference type="Proteomes" id="UP001265746">
    <property type="component" value="Unassembled WGS sequence"/>
</dbReference>
<sequence>MSRTLTLASSLLLGLVAAQSPDTTAENHPKLTTYKCTTAGGCTAQDTALVLDASSHRIYQANAPESNCGDWGSGANATACPDEETCQQNCILEGISDYTANGVYTNGSDLTLLMLSNDGETEYSPRIYLLNEAEDAYEMLQLTGQEFTFDVDMSKLPCGMNSALYLSEMEATGGKDSSDLSVAGAEYGAGYCDAQCYTTPFINGLGNINGSGVCCNELDIWEANARATHIAPHPCNQPGLYACDASGEDCGDNGVCDKSGCSMNPYKMGHPEYYGLDLEVDTSRPFTVVTQFPSDQSGQLTAIRRLYIQDGKTIEMPISTAQGVPAQNFLNDEYCNATGADKYMGLGATGGMGEAMSRGMVLVFSIWWDKSSFMEWLDGASSNAGPCNATEGNPEFIKSIQPDTQVTFSQIRWGDIGSTFSGSTNGTGSINGSSSAVSSLPQRSNVKGLPFQS</sequence>
<organism evidence="12 13">
    <name type="scientific">Phomopsis amygdali</name>
    <name type="common">Fusicoccum amygdali</name>
    <dbReference type="NCBI Taxonomy" id="1214568"/>
    <lineage>
        <taxon>Eukaryota</taxon>
        <taxon>Fungi</taxon>
        <taxon>Dikarya</taxon>
        <taxon>Ascomycota</taxon>
        <taxon>Pezizomycotina</taxon>
        <taxon>Sordariomycetes</taxon>
        <taxon>Sordariomycetidae</taxon>
        <taxon>Diaporthales</taxon>
        <taxon>Diaporthaceae</taxon>
        <taxon>Diaporthe</taxon>
    </lineage>
</organism>
<evidence type="ECO:0000256" key="5">
    <source>
        <dbReference type="ARBA" id="ARBA00023180"/>
    </source>
</evidence>
<evidence type="ECO:0000256" key="8">
    <source>
        <dbReference type="ARBA" id="ARBA00023326"/>
    </source>
</evidence>
<feature type="compositionally biased region" description="Polar residues" evidence="10">
    <location>
        <begin position="440"/>
        <end position="453"/>
    </location>
</feature>
<keyword evidence="4 9" id="KW-0136">Cellulose degradation</keyword>
<keyword evidence="3 9" id="KW-0378">Hydrolase</keyword>
<dbReference type="InterPro" id="IPR013320">
    <property type="entry name" value="ConA-like_dom_sf"/>
</dbReference>
<dbReference type="GO" id="GO:0030245">
    <property type="term" value="P:cellulose catabolic process"/>
    <property type="evidence" value="ECO:0007669"/>
    <property type="project" value="UniProtKB-KW"/>
</dbReference>
<evidence type="ECO:0000313" key="13">
    <source>
        <dbReference type="Proteomes" id="UP001265746"/>
    </source>
</evidence>
<keyword evidence="6" id="KW-0119">Carbohydrate metabolism</keyword>
<evidence type="ECO:0000256" key="11">
    <source>
        <dbReference type="SAM" id="SignalP"/>
    </source>
</evidence>
<gene>
    <name evidence="12" type="ORF">N8I77_009914</name>
</gene>
<dbReference type="PANTHER" id="PTHR33753">
    <property type="entry name" value="1,4-BETA-D-GLUCAN CELLOBIOHYDROLASE B"/>
    <property type="match status" value="1"/>
</dbReference>
<reference evidence="12" key="1">
    <citation type="submission" date="2023-06" db="EMBL/GenBank/DDBJ databases">
        <authorList>
            <person name="Noh H."/>
        </authorList>
    </citation>
    <scope>NUCLEOTIDE SEQUENCE</scope>
    <source>
        <strain evidence="12">DUCC20226</strain>
    </source>
</reference>
<dbReference type="InterPro" id="IPR037019">
    <property type="entry name" value="Glyco_hydro_7_sf"/>
</dbReference>
<accession>A0AAD9S7D2</accession>
<evidence type="ECO:0000256" key="6">
    <source>
        <dbReference type="ARBA" id="ARBA00023277"/>
    </source>
</evidence>
<evidence type="ECO:0000256" key="1">
    <source>
        <dbReference type="ARBA" id="ARBA00000966"/>
    </source>
</evidence>
<dbReference type="PRINTS" id="PR00734">
    <property type="entry name" value="GLHYDRLASE7"/>
</dbReference>
<name>A0AAD9S7D2_PHOAM</name>
<dbReference type="EMBL" id="JAUJFL010000006">
    <property type="protein sequence ID" value="KAK2600376.1"/>
    <property type="molecule type" value="Genomic_DNA"/>
</dbReference>
<dbReference type="GO" id="GO:0008810">
    <property type="term" value="F:cellulase activity"/>
    <property type="evidence" value="ECO:0007669"/>
    <property type="project" value="UniProtKB-EC"/>
</dbReference>
<evidence type="ECO:0000313" key="12">
    <source>
        <dbReference type="EMBL" id="KAK2600376.1"/>
    </source>
</evidence>
<evidence type="ECO:0000256" key="3">
    <source>
        <dbReference type="ARBA" id="ARBA00022801"/>
    </source>
</evidence>
<evidence type="ECO:0000256" key="4">
    <source>
        <dbReference type="ARBA" id="ARBA00023001"/>
    </source>
</evidence>
<dbReference type="AlphaFoldDB" id="A0AAD9S7D2"/>
<comment type="catalytic activity">
    <reaction evidence="1">
        <text>Endohydrolysis of (1-&gt;4)-beta-D-glucosidic linkages in cellulose, lichenin and cereal beta-D-glucans.</text>
        <dbReference type="EC" id="3.2.1.4"/>
    </reaction>
</comment>
<dbReference type="Gene3D" id="2.70.100.10">
    <property type="entry name" value="Glycoside hydrolase, family 7, domain"/>
    <property type="match status" value="1"/>
</dbReference>
<evidence type="ECO:0000256" key="10">
    <source>
        <dbReference type="SAM" id="MobiDB-lite"/>
    </source>
</evidence>
<keyword evidence="5" id="KW-0325">Glycoprotein</keyword>
<feature type="chain" id="PRO_5042031313" description="Glucanase" evidence="11">
    <location>
        <begin position="19"/>
        <end position="453"/>
    </location>
</feature>
<evidence type="ECO:0000256" key="9">
    <source>
        <dbReference type="RuleBase" id="RU361164"/>
    </source>
</evidence>
<feature type="signal peptide" evidence="11">
    <location>
        <begin position="1"/>
        <end position="18"/>
    </location>
</feature>